<protein>
    <submittedName>
        <fullName evidence="2">Uncharacterized protein</fullName>
    </submittedName>
</protein>
<evidence type="ECO:0000313" key="3">
    <source>
        <dbReference type="Proteomes" id="UP000198824"/>
    </source>
</evidence>
<keyword evidence="3" id="KW-1185">Reference proteome</keyword>
<accession>A0A1I6L9D6</accession>
<proteinExistence type="predicted"/>
<dbReference type="AlphaFoldDB" id="A0A1I6L9D6"/>
<feature type="chain" id="PRO_5011630754" evidence="1">
    <location>
        <begin position="22"/>
        <end position="142"/>
    </location>
</feature>
<name>A0A1I6L9D6_9SPHN</name>
<feature type="signal peptide" evidence="1">
    <location>
        <begin position="1"/>
        <end position="21"/>
    </location>
</feature>
<dbReference type="EMBL" id="FOZG01000002">
    <property type="protein sequence ID" value="SFS00113.1"/>
    <property type="molecule type" value="Genomic_DNA"/>
</dbReference>
<dbReference type="RefSeq" id="WP_242653466.1">
    <property type="nucleotide sequence ID" value="NZ_FOZG01000002.1"/>
</dbReference>
<organism evidence="2 3">
    <name type="scientific">Sphingomonas jatrophae</name>
    <dbReference type="NCBI Taxonomy" id="1166337"/>
    <lineage>
        <taxon>Bacteria</taxon>
        <taxon>Pseudomonadati</taxon>
        <taxon>Pseudomonadota</taxon>
        <taxon>Alphaproteobacteria</taxon>
        <taxon>Sphingomonadales</taxon>
        <taxon>Sphingomonadaceae</taxon>
        <taxon>Sphingomonas</taxon>
    </lineage>
</organism>
<evidence type="ECO:0000256" key="1">
    <source>
        <dbReference type="SAM" id="SignalP"/>
    </source>
</evidence>
<dbReference type="Proteomes" id="UP000198824">
    <property type="component" value="Unassembled WGS sequence"/>
</dbReference>
<sequence length="142" mass="15586">MSALALALLAAPAAPSAPAVAQLTIRQSLIVRVPARPPLPQRKIVWKEKKGPRCIGMDQLAGAVVTERDSVDLILRGGDRMRAEFTRSCPGLSFYTGFYVLPTMDRKICADRDSIRDRSGGECAVERFRRLVPVEAPAAKRR</sequence>
<evidence type="ECO:0000313" key="2">
    <source>
        <dbReference type="EMBL" id="SFS00113.1"/>
    </source>
</evidence>
<keyword evidence="1" id="KW-0732">Signal</keyword>
<gene>
    <name evidence="2" type="ORF">SAMN05192580_2476</name>
</gene>
<reference evidence="2 3" key="1">
    <citation type="submission" date="2016-10" db="EMBL/GenBank/DDBJ databases">
        <authorList>
            <person name="de Groot N.N."/>
        </authorList>
    </citation>
    <scope>NUCLEOTIDE SEQUENCE [LARGE SCALE GENOMIC DNA]</scope>
    <source>
        <strain evidence="2 3">S5-249</strain>
    </source>
</reference>
<dbReference type="STRING" id="1166337.SAMN05192580_2476"/>